<accession>A0ABT3E6A2</accession>
<dbReference type="RefSeq" id="WP_213409734.1">
    <property type="nucleotide sequence ID" value="NZ_JAOZFE010000004.1"/>
</dbReference>
<name>A0ABT3E6A2_9LACO</name>
<comment type="caution">
    <text evidence="1">The sequence shown here is derived from an EMBL/GenBank/DDBJ whole genome shotgun (WGS) entry which is preliminary data.</text>
</comment>
<dbReference type="Proteomes" id="UP001526225">
    <property type="component" value="Unassembled WGS sequence"/>
</dbReference>
<dbReference type="EMBL" id="JAOZFE010000004">
    <property type="protein sequence ID" value="MCW0953452.1"/>
    <property type="molecule type" value="Genomic_DNA"/>
</dbReference>
<proteinExistence type="predicted"/>
<evidence type="ECO:0008006" key="3">
    <source>
        <dbReference type="Google" id="ProtNLM"/>
    </source>
</evidence>
<sequence length="112" mass="12736">MDEHTIPENMSDVRDRVILMQARGFDVTEDDVIQEALRAGFQDIVDGRADGAYFTIRWDDTFTELWILGMDSEIEGKAVPGEKYDSFVEQFKNNASEVWFALDAAARKAIGR</sequence>
<evidence type="ECO:0000313" key="1">
    <source>
        <dbReference type="EMBL" id="MCW0953452.1"/>
    </source>
</evidence>
<reference evidence="1 2" key="1">
    <citation type="submission" date="2022-10" db="EMBL/GenBank/DDBJ databases">
        <title>Weissella fermenti sp. nov., isolated from fermented cabbage.</title>
        <authorList>
            <person name="Lee J.K."/>
            <person name="Baek J.H."/>
            <person name="Choi D.G."/>
            <person name="Kim J.M."/>
            <person name="Jeon C.O."/>
        </authorList>
    </citation>
    <scope>NUCLEOTIDE SEQUENCE [LARGE SCALE GENOMIC DNA]</scope>
    <source>
        <strain evidence="1 2">KACC 18534</strain>
    </source>
</reference>
<keyword evidence="2" id="KW-1185">Reference proteome</keyword>
<organism evidence="1 2">
    <name type="scientific">Weissella ceti</name>
    <dbReference type="NCBI Taxonomy" id="759620"/>
    <lineage>
        <taxon>Bacteria</taxon>
        <taxon>Bacillati</taxon>
        <taxon>Bacillota</taxon>
        <taxon>Bacilli</taxon>
        <taxon>Lactobacillales</taxon>
        <taxon>Lactobacillaceae</taxon>
        <taxon>Weissella</taxon>
    </lineage>
</organism>
<evidence type="ECO:0000313" key="2">
    <source>
        <dbReference type="Proteomes" id="UP001526225"/>
    </source>
</evidence>
<gene>
    <name evidence="1" type="ORF">OIT44_05130</name>
</gene>
<protein>
    <recommendedName>
        <fullName evidence="3">Phage protein</fullName>
    </recommendedName>
</protein>